<reference evidence="2" key="1">
    <citation type="journal article" date="2020" name="Stud. Mycol.">
        <title>101 Dothideomycetes genomes: a test case for predicting lifestyles and emergence of pathogens.</title>
        <authorList>
            <person name="Haridas S."/>
            <person name="Albert R."/>
            <person name="Binder M."/>
            <person name="Bloem J."/>
            <person name="Labutti K."/>
            <person name="Salamov A."/>
            <person name="Andreopoulos B."/>
            <person name="Baker S."/>
            <person name="Barry K."/>
            <person name="Bills G."/>
            <person name="Bluhm B."/>
            <person name="Cannon C."/>
            <person name="Castanera R."/>
            <person name="Culley D."/>
            <person name="Daum C."/>
            <person name="Ezra D."/>
            <person name="Gonzalez J."/>
            <person name="Henrissat B."/>
            <person name="Kuo A."/>
            <person name="Liang C."/>
            <person name="Lipzen A."/>
            <person name="Lutzoni F."/>
            <person name="Magnuson J."/>
            <person name="Mondo S."/>
            <person name="Nolan M."/>
            <person name="Ohm R."/>
            <person name="Pangilinan J."/>
            <person name="Park H.-J."/>
            <person name="Ramirez L."/>
            <person name="Alfaro M."/>
            <person name="Sun H."/>
            <person name="Tritt A."/>
            <person name="Yoshinaga Y."/>
            <person name="Zwiers L.-H."/>
            <person name="Turgeon B."/>
            <person name="Goodwin S."/>
            <person name="Spatafora J."/>
            <person name="Crous P."/>
            <person name="Grigoriev I."/>
        </authorList>
    </citation>
    <scope>NUCLEOTIDE SEQUENCE</scope>
    <source>
        <strain evidence="2">CBS 161.51</strain>
    </source>
</reference>
<protein>
    <recommendedName>
        <fullName evidence="4">LIM-domain binding protein-domain-containing protein</fullName>
    </recommendedName>
</protein>
<feature type="region of interest" description="Disordered" evidence="1">
    <location>
        <begin position="599"/>
        <end position="723"/>
    </location>
</feature>
<dbReference type="Pfam" id="PF01803">
    <property type="entry name" value="LIM_bind"/>
    <property type="match status" value="1"/>
</dbReference>
<dbReference type="AlphaFoldDB" id="A0A6A5SY00"/>
<feature type="compositionally biased region" description="Low complexity" evidence="1">
    <location>
        <begin position="332"/>
        <end position="341"/>
    </location>
</feature>
<dbReference type="OrthoDB" id="774557at2759"/>
<feature type="compositionally biased region" description="Low complexity" evidence="1">
    <location>
        <begin position="152"/>
        <end position="212"/>
    </location>
</feature>
<feature type="compositionally biased region" description="Low complexity" evidence="1">
    <location>
        <begin position="261"/>
        <end position="275"/>
    </location>
</feature>
<feature type="compositionally biased region" description="Low complexity" evidence="1">
    <location>
        <begin position="284"/>
        <end position="295"/>
    </location>
</feature>
<feature type="compositionally biased region" description="Low complexity" evidence="1">
    <location>
        <begin position="602"/>
        <end position="616"/>
    </location>
</feature>
<feature type="compositionally biased region" description="Pro residues" evidence="1">
    <location>
        <begin position="242"/>
        <end position="260"/>
    </location>
</feature>
<proteinExistence type="predicted"/>
<organism evidence="2 3">
    <name type="scientific">Clathrospora elynae</name>
    <dbReference type="NCBI Taxonomy" id="706981"/>
    <lineage>
        <taxon>Eukaryota</taxon>
        <taxon>Fungi</taxon>
        <taxon>Dikarya</taxon>
        <taxon>Ascomycota</taxon>
        <taxon>Pezizomycotina</taxon>
        <taxon>Dothideomycetes</taxon>
        <taxon>Pleosporomycetidae</taxon>
        <taxon>Pleosporales</taxon>
        <taxon>Diademaceae</taxon>
        <taxon>Clathrospora</taxon>
    </lineage>
</organism>
<evidence type="ECO:0000313" key="3">
    <source>
        <dbReference type="Proteomes" id="UP000800038"/>
    </source>
</evidence>
<evidence type="ECO:0000256" key="1">
    <source>
        <dbReference type="SAM" id="MobiDB-lite"/>
    </source>
</evidence>
<feature type="compositionally biased region" description="Low complexity" evidence="1">
    <location>
        <begin position="648"/>
        <end position="660"/>
    </location>
</feature>
<feature type="region of interest" description="Disordered" evidence="1">
    <location>
        <begin position="152"/>
        <end position="341"/>
    </location>
</feature>
<dbReference type="InterPro" id="IPR029005">
    <property type="entry name" value="LIM-bd/SEUSS"/>
</dbReference>
<accession>A0A6A5SY00</accession>
<keyword evidence="3" id="KW-1185">Reference proteome</keyword>
<dbReference type="EMBL" id="ML976018">
    <property type="protein sequence ID" value="KAF1944249.1"/>
    <property type="molecule type" value="Genomic_DNA"/>
</dbReference>
<dbReference type="PANTHER" id="PTHR10378">
    <property type="entry name" value="LIM DOMAIN-BINDING PROTEIN"/>
    <property type="match status" value="1"/>
</dbReference>
<sequence length="723" mass="79441">MMTTAYPHNPGMHPQSMPHGHPMGGPGPNPGQQMPPGMQHVSGPGGPVSQAGPMMAMQPGMGPNAHALSHLQPQQAHMFQQQQQHPMMNPAMMQQQDRARQHAFMQRQQQQALLAQQQGMGFQNPMANINGQQQMLRAGQMGQGFVNLSPHLQQQLQQQQQMGQQQNNPQHQAAMAQAQAAHHQHQQLIHQQQAIAMQHAQSQSSNHSQNGNPGPPPTTQPQQGPLRPPSAIGSHQGQSSPAPQPTPQQPQQPPPQPPQQQPQQSGPGPQQHTPAPAQPPNLPQQPNHQAQNQAQMLQRNPGMIQQAQAHAQAQAQAHAAQARQQPLIQHKQQAQSQSQSGGQATLKLLNFVEQIGKFTSDGDEKDPNSVSRWQTFVDKFFTETGSFIHVVTSASSDRTKQWEIVYAALPRFFYTLFNTDVTNLQITLDGATEKTAHHEHKVTCDRAKFIYTYRNQCQVVYQGKLTAFWSGSDRMEWLQFDGSGHEQFIPRAALKQLFHQPSPNQMNPTQSPRMGKGAKQKLQQQRVLQEPPEAYLPISKLISASITDFGLPHMLQNHLETYETINNMSSLMAHYHEQANMMPFEALESWNSMMSNSQTAMQIQQGQGQSQGMQPGVRPPGPGQPGPMFMSPALANQLLPNGSSMNGSPSLLHSPSPASHVMIKQQSTSSHTASVNTSPNMNNKRRRSTAKIEIDDGGGEMNGAPKVKASPRVGGGKRMKAGN</sequence>
<feature type="region of interest" description="Disordered" evidence="1">
    <location>
        <begin position="1"/>
        <end position="54"/>
    </location>
</feature>
<feature type="compositionally biased region" description="Low complexity" evidence="1">
    <location>
        <begin position="305"/>
        <end position="325"/>
    </location>
</feature>
<feature type="compositionally biased region" description="Low complexity" evidence="1">
    <location>
        <begin position="10"/>
        <end position="21"/>
    </location>
</feature>
<gene>
    <name evidence="2" type="ORF">EJ02DRAFT_464329</name>
</gene>
<dbReference type="Proteomes" id="UP000800038">
    <property type="component" value="Unassembled WGS sequence"/>
</dbReference>
<feature type="compositionally biased region" description="Polar residues" evidence="1">
    <location>
        <begin position="638"/>
        <end position="647"/>
    </location>
</feature>
<evidence type="ECO:0008006" key="4">
    <source>
        <dbReference type="Google" id="ProtNLM"/>
    </source>
</evidence>
<feature type="compositionally biased region" description="Low complexity" evidence="1">
    <location>
        <begin position="30"/>
        <end position="40"/>
    </location>
</feature>
<name>A0A6A5SY00_9PLEO</name>
<feature type="compositionally biased region" description="Polar residues" evidence="1">
    <location>
        <begin position="664"/>
        <end position="682"/>
    </location>
</feature>
<evidence type="ECO:0000313" key="2">
    <source>
        <dbReference type="EMBL" id="KAF1944249.1"/>
    </source>
</evidence>